<dbReference type="AlphaFoldDB" id="A0A699ZIQ5"/>
<evidence type="ECO:0000313" key="1">
    <source>
        <dbReference type="EMBL" id="GFH18966.1"/>
    </source>
</evidence>
<evidence type="ECO:0000313" key="2">
    <source>
        <dbReference type="Proteomes" id="UP000485058"/>
    </source>
</evidence>
<sequence length="134" mass="14391">MLNLPGVGPASWKKAVRRRNEIAGVGLTEEQNLAPFGIATAGHGSVTAVLQPAAKERVLLSERFAVVGWPTHFILDAMANVLQQPLASPPCYERVVQHSSANGGTWRQTHHDLAILLNHLPDGGLPHAEEDILA</sequence>
<feature type="non-terminal residue" evidence="1">
    <location>
        <position position="134"/>
    </location>
</feature>
<reference evidence="1 2" key="1">
    <citation type="submission" date="2020-02" db="EMBL/GenBank/DDBJ databases">
        <title>Draft genome sequence of Haematococcus lacustris strain NIES-144.</title>
        <authorList>
            <person name="Morimoto D."/>
            <person name="Nakagawa S."/>
            <person name="Yoshida T."/>
            <person name="Sawayama S."/>
        </authorList>
    </citation>
    <scope>NUCLEOTIDE SEQUENCE [LARGE SCALE GENOMIC DNA]</scope>
    <source>
        <strain evidence="1 2">NIES-144</strain>
    </source>
</reference>
<dbReference type="EMBL" id="BLLF01001387">
    <property type="protein sequence ID" value="GFH18966.1"/>
    <property type="molecule type" value="Genomic_DNA"/>
</dbReference>
<gene>
    <name evidence="1" type="ORF">HaLaN_15850</name>
</gene>
<comment type="caution">
    <text evidence="1">The sequence shown here is derived from an EMBL/GenBank/DDBJ whole genome shotgun (WGS) entry which is preliminary data.</text>
</comment>
<name>A0A699ZIQ5_HAELA</name>
<dbReference type="Proteomes" id="UP000485058">
    <property type="component" value="Unassembled WGS sequence"/>
</dbReference>
<organism evidence="1 2">
    <name type="scientific">Haematococcus lacustris</name>
    <name type="common">Green alga</name>
    <name type="synonym">Haematococcus pluvialis</name>
    <dbReference type="NCBI Taxonomy" id="44745"/>
    <lineage>
        <taxon>Eukaryota</taxon>
        <taxon>Viridiplantae</taxon>
        <taxon>Chlorophyta</taxon>
        <taxon>core chlorophytes</taxon>
        <taxon>Chlorophyceae</taxon>
        <taxon>CS clade</taxon>
        <taxon>Chlamydomonadales</taxon>
        <taxon>Haematococcaceae</taxon>
        <taxon>Haematococcus</taxon>
    </lineage>
</organism>
<feature type="non-terminal residue" evidence="1">
    <location>
        <position position="1"/>
    </location>
</feature>
<proteinExistence type="predicted"/>
<protein>
    <submittedName>
        <fullName evidence="1">Uncharacterized protein</fullName>
    </submittedName>
</protein>
<accession>A0A699ZIQ5</accession>
<keyword evidence="2" id="KW-1185">Reference proteome</keyword>